<evidence type="ECO:0000256" key="3">
    <source>
        <dbReference type="ARBA" id="ARBA00022475"/>
    </source>
</evidence>
<gene>
    <name evidence="9" type="ORF">SIID45300_01872</name>
</gene>
<name>A0ABQ0C9H8_9PROT</name>
<evidence type="ECO:0008006" key="11">
    <source>
        <dbReference type="Google" id="ProtNLM"/>
    </source>
</evidence>
<sequence length="168" mass="18822">MMVSLLISGLPAMTIFMAAVLQEMALPFHAWSVLRPDLVLICLFYWRLYRTDRCGPILALLAGLLVDVISGAPLGLNAISNILLILVIGRLGRLIRSIDFTYLIFVVPIFVLLAEGIQLGLAMLKWGMAVRWQLLMGRPVATMLLAPLVIHLLVMIHRTWLEEAHARR</sequence>
<keyword evidence="10" id="KW-1185">Reference proteome</keyword>
<evidence type="ECO:0000256" key="5">
    <source>
        <dbReference type="ARBA" id="ARBA00022960"/>
    </source>
</evidence>
<dbReference type="RefSeq" id="WP_420905238.1">
    <property type="nucleotide sequence ID" value="NZ_BAAFGK010000004.1"/>
</dbReference>
<evidence type="ECO:0000256" key="1">
    <source>
        <dbReference type="ARBA" id="ARBA00004651"/>
    </source>
</evidence>
<dbReference type="NCBIfam" id="TIGR03426">
    <property type="entry name" value="shape_MreD"/>
    <property type="match status" value="1"/>
</dbReference>
<dbReference type="PANTHER" id="PTHR37484">
    <property type="entry name" value="ROD SHAPE-DETERMINING PROTEIN MRED"/>
    <property type="match status" value="1"/>
</dbReference>
<protein>
    <recommendedName>
        <fullName evidence="11">Rod shape-determining protein MreD</fullName>
    </recommendedName>
</protein>
<dbReference type="InterPro" id="IPR007227">
    <property type="entry name" value="Cell_shape_determining_MreD"/>
</dbReference>
<reference evidence="9 10" key="2">
    <citation type="submission" date="2024-09" db="EMBL/GenBank/DDBJ databases">
        <title>Draft genome sequence of Candidatus Magnetaquicoccaceae bacterium FCR-1.</title>
        <authorList>
            <person name="Shimoshige H."/>
            <person name="Shimamura S."/>
            <person name="Taoka A."/>
            <person name="Kobayashi H."/>
            <person name="Maekawa T."/>
        </authorList>
    </citation>
    <scope>NUCLEOTIDE SEQUENCE [LARGE SCALE GENOMIC DNA]</scope>
    <source>
        <strain evidence="9 10">FCR-1</strain>
    </source>
</reference>
<dbReference type="PANTHER" id="PTHR37484:SF1">
    <property type="entry name" value="ROD SHAPE-DETERMINING PROTEIN MRED"/>
    <property type="match status" value="1"/>
</dbReference>
<evidence type="ECO:0000256" key="4">
    <source>
        <dbReference type="ARBA" id="ARBA00022692"/>
    </source>
</evidence>
<evidence type="ECO:0000256" key="2">
    <source>
        <dbReference type="ARBA" id="ARBA00007776"/>
    </source>
</evidence>
<evidence type="ECO:0000313" key="10">
    <source>
        <dbReference type="Proteomes" id="UP001628193"/>
    </source>
</evidence>
<keyword evidence="5" id="KW-0133">Cell shape</keyword>
<evidence type="ECO:0000313" key="9">
    <source>
        <dbReference type="EMBL" id="GAB0057542.1"/>
    </source>
</evidence>
<dbReference type="EMBL" id="BAAFGK010000004">
    <property type="protein sequence ID" value="GAB0057542.1"/>
    <property type="molecule type" value="Genomic_DNA"/>
</dbReference>
<organism evidence="9 10">
    <name type="scientific">Candidatus Magnetaquiglobus chichijimensis</name>
    <dbReference type="NCBI Taxonomy" id="3141448"/>
    <lineage>
        <taxon>Bacteria</taxon>
        <taxon>Pseudomonadati</taxon>
        <taxon>Pseudomonadota</taxon>
        <taxon>Magnetococcia</taxon>
        <taxon>Magnetococcales</taxon>
        <taxon>Candidatus Magnetaquicoccaceae</taxon>
        <taxon>Candidatus Magnetaquiglobus</taxon>
    </lineage>
</organism>
<reference evidence="9 10" key="1">
    <citation type="submission" date="2024-05" db="EMBL/GenBank/DDBJ databases">
        <authorList>
            <consortium name="Candidatus Magnetaquicoccaceae bacterium FCR-1 genome sequencing consortium"/>
            <person name="Shimoshige H."/>
            <person name="Shimamura S."/>
            <person name="Taoka A."/>
            <person name="Kobayashi H."/>
            <person name="Maekawa T."/>
        </authorList>
    </citation>
    <scope>NUCLEOTIDE SEQUENCE [LARGE SCALE GENOMIC DNA]</scope>
    <source>
        <strain evidence="9 10">FCR-1</strain>
    </source>
</reference>
<feature type="transmembrane region" description="Helical" evidence="8">
    <location>
        <begin position="136"/>
        <end position="156"/>
    </location>
</feature>
<feature type="transmembrane region" description="Helical" evidence="8">
    <location>
        <begin position="58"/>
        <end position="88"/>
    </location>
</feature>
<accession>A0ABQ0C9H8</accession>
<evidence type="ECO:0000256" key="8">
    <source>
        <dbReference type="SAM" id="Phobius"/>
    </source>
</evidence>
<dbReference type="InterPro" id="IPR026034">
    <property type="entry name" value="MreD_proteobac"/>
</dbReference>
<comment type="similarity">
    <text evidence="2">Belongs to the MreD family.</text>
</comment>
<keyword evidence="4 8" id="KW-0812">Transmembrane</keyword>
<feature type="transmembrane region" description="Helical" evidence="8">
    <location>
        <begin position="100"/>
        <end position="124"/>
    </location>
</feature>
<dbReference type="Pfam" id="PF04093">
    <property type="entry name" value="MreD"/>
    <property type="match status" value="1"/>
</dbReference>
<evidence type="ECO:0000256" key="7">
    <source>
        <dbReference type="ARBA" id="ARBA00023136"/>
    </source>
</evidence>
<keyword evidence="6 8" id="KW-1133">Transmembrane helix</keyword>
<keyword evidence="3" id="KW-1003">Cell membrane</keyword>
<keyword evidence="7 8" id="KW-0472">Membrane</keyword>
<evidence type="ECO:0000256" key="6">
    <source>
        <dbReference type="ARBA" id="ARBA00022989"/>
    </source>
</evidence>
<dbReference type="Proteomes" id="UP001628193">
    <property type="component" value="Unassembled WGS sequence"/>
</dbReference>
<comment type="caution">
    <text evidence="9">The sequence shown here is derived from an EMBL/GenBank/DDBJ whole genome shotgun (WGS) entry which is preliminary data.</text>
</comment>
<comment type="subcellular location">
    <subcellularLocation>
        <location evidence="1">Cell membrane</location>
        <topology evidence="1">Multi-pass membrane protein</topology>
    </subcellularLocation>
</comment>
<proteinExistence type="inferred from homology"/>